<keyword evidence="3" id="KW-1185">Reference proteome</keyword>
<protein>
    <submittedName>
        <fullName evidence="2">Uncharacterized protein</fullName>
    </submittedName>
</protein>
<sequence length="101" mass="11366">MFSEDEFEVFGIQGRDADLFDRDLFTGIEPMDWDPSCTEEPMDWESVDCQEPMDWEEVPLPPQVSLPGTSFSTPPVVRPAAANVRTPSTSARRVKKAMRSA</sequence>
<accession>A0A8T0EBE0</accession>
<evidence type="ECO:0000256" key="1">
    <source>
        <dbReference type="SAM" id="MobiDB-lite"/>
    </source>
</evidence>
<name>A0A8T0EBE0_ARGBR</name>
<dbReference type="Proteomes" id="UP000807504">
    <property type="component" value="Unassembled WGS sequence"/>
</dbReference>
<dbReference type="EMBL" id="JABXBU010002228">
    <property type="protein sequence ID" value="KAF8770101.1"/>
    <property type="molecule type" value="Genomic_DNA"/>
</dbReference>
<dbReference type="AlphaFoldDB" id="A0A8T0EBE0"/>
<proteinExistence type="predicted"/>
<reference evidence="2" key="1">
    <citation type="journal article" date="2020" name="bioRxiv">
        <title>Chromosome-level reference genome of the European wasp spider Argiope bruennichi: a resource for studies on range expansion and evolutionary adaptation.</title>
        <authorList>
            <person name="Sheffer M.M."/>
            <person name="Hoppe A."/>
            <person name="Krehenwinkel H."/>
            <person name="Uhl G."/>
            <person name="Kuss A.W."/>
            <person name="Jensen L."/>
            <person name="Jensen C."/>
            <person name="Gillespie R.G."/>
            <person name="Hoff K.J."/>
            <person name="Prost S."/>
        </authorList>
    </citation>
    <scope>NUCLEOTIDE SEQUENCE</scope>
</reference>
<gene>
    <name evidence="2" type="ORF">HNY73_017671</name>
</gene>
<organism evidence="2 3">
    <name type="scientific">Argiope bruennichi</name>
    <name type="common">Wasp spider</name>
    <name type="synonym">Aranea bruennichi</name>
    <dbReference type="NCBI Taxonomy" id="94029"/>
    <lineage>
        <taxon>Eukaryota</taxon>
        <taxon>Metazoa</taxon>
        <taxon>Ecdysozoa</taxon>
        <taxon>Arthropoda</taxon>
        <taxon>Chelicerata</taxon>
        <taxon>Arachnida</taxon>
        <taxon>Araneae</taxon>
        <taxon>Araneomorphae</taxon>
        <taxon>Entelegynae</taxon>
        <taxon>Araneoidea</taxon>
        <taxon>Araneidae</taxon>
        <taxon>Argiope</taxon>
    </lineage>
</organism>
<evidence type="ECO:0000313" key="2">
    <source>
        <dbReference type="EMBL" id="KAF8770101.1"/>
    </source>
</evidence>
<comment type="caution">
    <text evidence="2">The sequence shown here is derived from an EMBL/GenBank/DDBJ whole genome shotgun (WGS) entry which is preliminary data.</text>
</comment>
<feature type="region of interest" description="Disordered" evidence="1">
    <location>
        <begin position="81"/>
        <end position="101"/>
    </location>
</feature>
<reference evidence="2" key="2">
    <citation type="submission" date="2020-06" db="EMBL/GenBank/DDBJ databases">
        <authorList>
            <person name="Sheffer M."/>
        </authorList>
    </citation>
    <scope>NUCLEOTIDE SEQUENCE</scope>
</reference>
<feature type="compositionally biased region" description="Basic residues" evidence="1">
    <location>
        <begin position="92"/>
        <end position="101"/>
    </location>
</feature>
<evidence type="ECO:0000313" key="3">
    <source>
        <dbReference type="Proteomes" id="UP000807504"/>
    </source>
</evidence>